<feature type="binding site" evidence="11">
    <location>
        <begin position="17"/>
        <end position="20"/>
    </location>
    <ligand>
        <name>substrate</name>
    </ligand>
</feature>
<feature type="active site" description="Nucleophile" evidence="10">
    <location>
        <position position="11"/>
    </location>
</feature>
<dbReference type="Pfam" id="PF13242">
    <property type="entry name" value="Hydrolase_like"/>
    <property type="match status" value="1"/>
</dbReference>
<evidence type="ECO:0000256" key="6">
    <source>
        <dbReference type="ARBA" id="ARBA00023277"/>
    </source>
</evidence>
<feature type="active site" description="Nucleophile" evidence="10">
    <location>
        <position position="9"/>
    </location>
</feature>
<organism evidence="14 15">
    <name type="scientific">Burkholderia cepacia</name>
    <name type="common">Pseudomonas cepacia</name>
    <dbReference type="NCBI Taxonomy" id="292"/>
    <lineage>
        <taxon>Bacteria</taxon>
        <taxon>Pseudomonadati</taxon>
        <taxon>Pseudomonadota</taxon>
        <taxon>Betaproteobacteria</taxon>
        <taxon>Burkholderiales</taxon>
        <taxon>Burkholderiaceae</taxon>
        <taxon>Burkholderia</taxon>
        <taxon>Burkholderia cepacia complex</taxon>
    </lineage>
</organism>
<feature type="site" description="Stabilizes the phosphoryl group" evidence="12">
    <location>
        <position position="51"/>
    </location>
</feature>
<evidence type="ECO:0000256" key="8">
    <source>
        <dbReference type="ARBA" id="ARBA00061616"/>
    </source>
</evidence>
<feature type="binding site" evidence="13">
    <location>
        <position position="9"/>
    </location>
    <ligand>
        <name>Mg(2+)</name>
        <dbReference type="ChEBI" id="CHEBI:18420"/>
    </ligand>
</feature>
<evidence type="ECO:0000256" key="3">
    <source>
        <dbReference type="ARBA" id="ARBA00022723"/>
    </source>
</evidence>
<dbReference type="Gene3D" id="3.40.50.1000">
    <property type="entry name" value="HAD superfamily/HAD-like"/>
    <property type="match status" value="1"/>
</dbReference>
<dbReference type="NCBIfam" id="TIGR01656">
    <property type="entry name" value="Histidinol-ppas"/>
    <property type="match status" value="1"/>
</dbReference>
<keyword evidence="3 13" id="KW-0479">Metal-binding</keyword>
<protein>
    <recommendedName>
        <fullName evidence="7 9">D,D-heptose 1,7-bisphosphate phosphatase</fullName>
        <ecNumber evidence="9">3.1.3.-</ecNumber>
    </recommendedName>
</protein>
<comment type="cofactor">
    <cofactor evidence="13">
        <name>Mg(2+)</name>
        <dbReference type="ChEBI" id="CHEBI:18420"/>
    </cofactor>
</comment>
<feature type="binding site" evidence="13">
    <location>
        <position position="105"/>
    </location>
    <ligand>
        <name>Zn(2+)</name>
        <dbReference type="ChEBI" id="CHEBI:29105"/>
    </ligand>
</feature>
<keyword evidence="13" id="KW-0460">Magnesium</keyword>
<evidence type="ECO:0000256" key="12">
    <source>
        <dbReference type="PIRSR" id="PIRSR004682-3"/>
    </source>
</evidence>
<feature type="binding site" evidence="13">
    <location>
        <position position="134"/>
    </location>
    <ligand>
        <name>Mg(2+)</name>
        <dbReference type="ChEBI" id="CHEBI:18420"/>
    </ligand>
</feature>
<dbReference type="GO" id="GO:0046872">
    <property type="term" value="F:metal ion binding"/>
    <property type="evidence" value="ECO:0007669"/>
    <property type="project" value="UniProtKB-KW"/>
</dbReference>
<dbReference type="FunFam" id="3.40.50.1000:FF:000037">
    <property type="entry name" value="D,D-heptose 1,7-bisphosphate phosphatase"/>
    <property type="match status" value="1"/>
</dbReference>
<evidence type="ECO:0000256" key="5">
    <source>
        <dbReference type="ARBA" id="ARBA00022833"/>
    </source>
</evidence>
<dbReference type="InterPro" id="IPR036412">
    <property type="entry name" value="HAD-like_sf"/>
</dbReference>
<feature type="site" description="Contributes to substrate recognition" evidence="12">
    <location>
        <position position="108"/>
    </location>
</feature>
<proteinExistence type="inferred from homology"/>
<evidence type="ECO:0000256" key="13">
    <source>
        <dbReference type="PIRSR" id="PIRSR004682-4"/>
    </source>
</evidence>
<dbReference type="AlphaFoldDB" id="A0A0J5X6K8"/>
<feature type="binding site" evidence="11">
    <location>
        <begin position="9"/>
        <end position="11"/>
    </location>
    <ligand>
        <name>substrate</name>
    </ligand>
</feature>
<dbReference type="CDD" id="cd07503">
    <property type="entry name" value="HAD_HisB-N"/>
    <property type="match status" value="1"/>
</dbReference>
<dbReference type="GO" id="GO:0005975">
    <property type="term" value="P:carbohydrate metabolic process"/>
    <property type="evidence" value="ECO:0007669"/>
    <property type="project" value="InterPro"/>
</dbReference>
<keyword evidence="5 13" id="KW-0862">Zinc</keyword>
<comment type="cofactor">
    <cofactor evidence="13">
        <name>Zn(2+)</name>
        <dbReference type="ChEBI" id="CHEBI:29105"/>
    </cofactor>
</comment>
<keyword evidence="4 9" id="KW-0378">Hydrolase</keyword>
<evidence type="ECO:0000256" key="7">
    <source>
        <dbReference type="ARBA" id="ARBA00031828"/>
    </source>
</evidence>
<evidence type="ECO:0000313" key="14">
    <source>
        <dbReference type="EMBL" id="KML59648.1"/>
    </source>
</evidence>
<evidence type="ECO:0000256" key="2">
    <source>
        <dbReference type="ARBA" id="ARBA00022490"/>
    </source>
</evidence>
<dbReference type="InterPro" id="IPR006549">
    <property type="entry name" value="HAD-SF_hydro_IIIA"/>
</dbReference>
<feature type="site" description="Stabilizes the phosphoryl group" evidence="12">
    <location>
        <position position="109"/>
    </location>
</feature>
<dbReference type="NCBIfam" id="NF006506">
    <property type="entry name" value="PRK08942.1"/>
    <property type="match status" value="1"/>
</dbReference>
<evidence type="ECO:0000313" key="15">
    <source>
        <dbReference type="Proteomes" id="UP000036338"/>
    </source>
</evidence>
<feature type="binding site" evidence="13">
    <location>
        <position position="107"/>
    </location>
    <ligand>
        <name>Zn(2+)</name>
        <dbReference type="ChEBI" id="CHEBI:29105"/>
    </ligand>
</feature>
<evidence type="ECO:0000256" key="10">
    <source>
        <dbReference type="PIRSR" id="PIRSR004682-1"/>
    </source>
</evidence>
<comment type="caution">
    <text evidence="14">The sequence shown here is derived from an EMBL/GenBank/DDBJ whole genome shotgun (WGS) entry which is preliminary data.</text>
</comment>
<evidence type="ECO:0000256" key="4">
    <source>
        <dbReference type="ARBA" id="ARBA00022801"/>
    </source>
</evidence>
<comment type="similarity">
    <text evidence="8 9">Belongs to the gmhB family.</text>
</comment>
<evidence type="ECO:0000256" key="9">
    <source>
        <dbReference type="PIRNR" id="PIRNR004682"/>
    </source>
</evidence>
<accession>A0A0J5X6K8</accession>
<feature type="binding site" evidence="11">
    <location>
        <begin position="51"/>
        <end position="54"/>
    </location>
    <ligand>
        <name>substrate</name>
    </ligand>
</feature>
<feature type="binding site" evidence="11">
    <location>
        <begin position="108"/>
        <end position="109"/>
    </location>
    <ligand>
        <name>substrate</name>
    </ligand>
</feature>
<dbReference type="InterPro" id="IPR006543">
    <property type="entry name" value="Histidinol-phos"/>
</dbReference>
<keyword evidence="6 9" id="KW-0119">Carbohydrate metabolism</keyword>
<dbReference type="PANTHER" id="PTHR42891">
    <property type="entry name" value="D-GLYCERO-BETA-D-MANNO-HEPTOSE-1,7-BISPHOSPHATE 7-PHOSPHATASE"/>
    <property type="match status" value="1"/>
</dbReference>
<dbReference type="PANTHER" id="PTHR42891:SF1">
    <property type="entry name" value="D-GLYCERO-BETA-D-MANNO-HEPTOSE-1,7-BISPHOSPHATE 7-PHOSPHATASE"/>
    <property type="match status" value="1"/>
</dbReference>
<feature type="binding site" evidence="13">
    <location>
        <position position="90"/>
    </location>
    <ligand>
        <name>Zn(2+)</name>
        <dbReference type="ChEBI" id="CHEBI:29105"/>
    </ligand>
</feature>
<feature type="binding site" evidence="13">
    <location>
        <position position="11"/>
    </location>
    <ligand>
        <name>Mg(2+)</name>
        <dbReference type="ChEBI" id="CHEBI:18420"/>
    </ligand>
</feature>
<gene>
    <name evidence="14" type="ORF">VL15_10630</name>
</gene>
<dbReference type="RefSeq" id="WP_048245440.1">
    <property type="nucleotide sequence ID" value="NZ_LDWR01000017.1"/>
</dbReference>
<dbReference type="EMBL" id="LDWR01000017">
    <property type="protein sequence ID" value="KML59648.1"/>
    <property type="molecule type" value="Genomic_DNA"/>
</dbReference>
<dbReference type="InterPro" id="IPR004446">
    <property type="entry name" value="Heptose_bisP_phosphatase"/>
</dbReference>
<feature type="binding site" evidence="13">
    <location>
        <position position="135"/>
    </location>
    <ligand>
        <name>Mg(2+)</name>
        <dbReference type="ChEBI" id="CHEBI:18420"/>
    </ligand>
</feature>
<dbReference type="NCBIfam" id="TIGR00213">
    <property type="entry name" value="GmhB_yaeD"/>
    <property type="match status" value="1"/>
</dbReference>
<sequence length="190" mass="20981">MKRKALFLDRDGVINVDYGYVHRQQDCVFVDGIFDLVRLANATGHRVVVVTNQAGIGRGYFSESQFVAFMNWMRRSFEERGARIDRVYFCPHHPVAGMGRYRQACACRKPEPGMLNDARRDLGLDMSASILVGDKPSDLDAGARAGVGRRFLFVGDRPGRAETESGIDVVTRLSDIGAALEQTGIAAARV</sequence>
<dbReference type="PATRIC" id="fig|292.27.peg.1802"/>
<dbReference type="GO" id="GO:0005737">
    <property type="term" value="C:cytoplasm"/>
    <property type="evidence" value="ECO:0007669"/>
    <property type="project" value="UniProtKB-SubCell"/>
</dbReference>
<dbReference type="InterPro" id="IPR023214">
    <property type="entry name" value="HAD_sf"/>
</dbReference>
<reference evidence="14 15" key="1">
    <citation type="submission" date="2015-05" db="EMBL/GenBank/DDBJ databases">
        <title>Draft genome of Burkholderia cepacia LK29.</title>
        <authorList>
            <person name="Chan X.Y."/>
        </authorList>
    </citation>
    <scope>NUCLEOTIDE SEQUENCE [LARGE SCALE GENOMIC DNA]</scope>
    <source>
        <strain evidence="14 15">LK29</strain>
    </source>
</reference>
<keyword evidence="2 9" id="KW-0963">Cytoplasm</keyword>
<dbReference type="SUPFAM" id="SSF56784">
    <property type="entry name" value="HAD-like"/>
    <property type="match status" value="1"/>
</dbReference>
<evidence type="ECO:0000256" key="1">
    <source>
        <dbReference type="ARBA" id="ARBA00004496"/>
    </source>
</evidence>
<dbReference type="PIRSF" id="PIRSF004682">
    <property type="entry name" value="GmhB"/>
    <property type="match status" value="1"/>
</dbReference>
<name>A0A0J5X6K8_BURCE</name>
<comment type="subcellular location">
    <subcellularLocation>
        <location evidence="1 9">Cytoplasm</location>
    </subcellularLocation>
</comment>
<dbReference type="Proteomes" id="UP000036338">
    <property type="component" value="Unassembled WGS sequence"/>
</dbReference>
<dbReference type="NCBIfam" id="TIGR01662">
    <property type="entry name" value="HAD-SF-IIIA"/>
    <property type="match status" value="1"/>
</dbReference>
<dbReference type="EC" id="3.1.3.-" evidence="9"/>
<feature type="binding site" evidence="13">
    <location>
        <position position="92"/>
    </location>
    <ligand>
        <name>Zn(2+)</name>
        <dbReference type="ChEBI" id="CHEBI:29105"/>
    </ligand>
</feature>
<dbReference type="GO" id="GO:0016791">
    <property type="term" value="F:phosphatase activity"/>
    <property type="evidence" value="ECO:0007669"/>
    <property type="project" value="InterPro"/>
</dbReference>
<evidence type="ECO:0000256" key="11">
    <source>
        <dbReference type="PIRSR" id="PIRSR004682-2"/>
    </source>
</evidence>
<feature type="binding site" evidence="11">
    <location>
        <position position="135"/>
    </location>
    <ligand>
        <name>substrate</name>
    </ligand>
</feature>